<reference evidence="2 3" key="1">
    <citation type="submission" date="2018-03" db="EMBL/GenBank/DDBJ databases">
        <title>Genomic Encyclopedia of Archaeal and Bacterial Type Strains, Phase II (KMG-II): from individual species to whole genera.</title>
        <authorList>
            <person name="Goeker M."/>
        </authorList>
    </citation>
    <scope>NUCLEOTIDE SEQUENCE [LARGE SCALE GENOMIC DNA]</scope>
    <source>
        <strain evidence="2 3">DSM 100673</strain>
    </source>
</reference>
<dbReference type="AlphaFoldDB" id="A0A2P8F6L7"/>
<comment type="caution">
    <text evidence="2">The sequence shown here is derived from an EMBL/GenBank/DDBJ whole genome shotgun (WGS) entry which is preliminary data.</text>
</comment>
<sequence length="251" mass="27104">MSSLTEKFARQAEFIHHIGWANYLRFRLSPKGSRHSFRVCDTDVTVRKGTPDLTVAITSLSGEFTALAHLFPSDYKGVIIDAGGYIGTAAIALSRLYPQAQVVTIEPSAENAEILSANIATFPNIRHVSGALVPQSSGTISLRNRGTGTWGFSVVENPDDCPDAQVVSEVDAVSLSTLGVDLSDVGIMKLDIEGGEHALFAHDADALNQIDALIVELHDRIVQGCSEAFFAFSKDRIVIKDAGEKYLSVKR</sequence>
<dbReference type="PANTHER" id="PTHR34203:SF15">
    <property type="entry name" value="SLL1173 PROTEIN"/>
    <property type="match status" value="1"/>
</dbReference>
<evidence type="ECO:0000259" key="1">
    <source>
        <dbReference type="Pfam" id="PF05050"/>
    </source>
</evidence>
<name>A0A2P8F6L7_9RHOB</name>
<protein>
    <submittedName>
        <fullName evidence="2">FkbM family methyltransferase</fullName>
    </submittedName>
</protein>
<dbReference type="Pfam" id="PF05050">
    <property type="entry name" value="Methyltransf_21"/>
    <property type="match status" value="1"/>
</dbReference>
<dbReference type="InterPro" id="IPR052514">
    <property type="entry name" value="SAM-dependent_MTase"/>
</dbReference>
<dbReference type="InterPro" id="IPR029063">
    <property type="entry name" value="SAM-dependent_MTases_sf"/>
</dbReference>
<dbReference type="RefSeq" id="WP_165798948.1">
    <property type="nucleotide sequence ID" value="NZ_PYGJ01000018.1"/>
</dbReference>
<proteinExistence type="predicted"/>
<keyword evidence="2" id="KW-0489">Methyltransferase</keyword>
<dbReference type="InterPro" id="IPR006342">
    <property type="entry name" value="FkbM_mtfrase"/>
</dbReference>
<dbReference type="GO" id="GO:0032259">
    <property type="term" value="P:methylation"/>
    <property type="evidence" value="ECO:0007669"/>
    <property type="project" value="UniProtKB-KW"/>
</dbReference>
<dbReference type="EMBL" id="PYGJ01000018">
    <property type="protein sequence ID" value="PSL17364.1"/>
    <property type="molecule type" value="Genomic_DNA"/>
</dbReference>
<evidence type="ECO:0000313" key="2">
    <source>
        <dbReference type="EMBL" id="PSL17364.1"/>
    </source>
</evidence>
<dbReference type="GO" id="GO:0008168">
    <property type="term" value="F:methyltransferase activity"/>
    <property type="evidence" value="ECO:0007669"/>
    <property type="project" value="UniProtKB-KW"/>
</dbReference>
<evidence type="ECO:0000313" key="3">
    <source>
        <dbReference type="Proteomes" id="UP000240418"/>
    </source>
</evidence>
<feature type="domain" description="Methyltransferase FkbM" evidence="1">
    <location>
        <begin position="81"/>
        <end position="225"/>
    </location>
</feature>
<dbReference type="SUPFAM" id="SSF53335">
    <property type="entry name" value="S-adenosyl-L-methionine-dependent methyltransferases"/>
    <property type="match status" value="1"/>
</dbReference>
<organism evidence="2 3">
    <name type="scientific">Shimia abyssi</name>
    <dbReference type="NCBI Taxonomy" id="1662395"/>
    <lineage>
        <taxon>Bacteria</taxon>
        <taxon>Pseudomonadati</taxon>
        <taxon>Pseudomonadota</taxon>
        <taxon>Alphaproteobacteria</taxon>
        <taxon>Rhodobacterales</taxon>
        <taxon>Roseobacteraceae</taxon>
    </lineage>
</organism>
<accession>A0A2P8F6L7</accession>
<dbReference type="Gene3D" id="3.40.50.150">
    <property type="entry name" value="Vaccinia Virus protein VP39"/>
    <property type="match status" value="1"/>
</dbReference>
<keyword evidence="2" id="KW-0808">Transferase</keyword>
<keyword evidence="3" id="KW-1185">Reference proteome</keyword>
<dbReference type="Proteomes" id="UP000240418">
    <property type="component" value="Unassembled WGS sequence"/>
</dbReference>
<dbReference type="PANTHER" id="PTHR34203">
    <property type="entry name" value="METHYLTRANSFERASE, FKBM FAMILY PROTEIN"/>
    <property type="match status" value="1"/>
</dbReference>
<dbReference type="NCBIfam" id="TIGR01444">
    <property type="entry name" value="fkbM_fam"/>
    <property type="match status" value="1"/>
</dbReference>
<gene>
    <name evidence="2" type="ORF">CLV88_11839</name>
</gene>